<evidence type="ECO:0000313" key="2">
    <source>
        <dbReference type="Proteomes" id="UP000026962"/>
    </source>
</evidence>
<dbReference type="InterPro" id="IPR038765">
    <property type="entry name" value="Papain-like_cys_pep_sf"/>
</dbReference>
<dbReference type="EnsemblPlants" id="OPUNC02G23370.1">
    <property type="protein sequence ID" value="OPUNC02G23370.1"/>
    <property type="gene ID" value="OPUNC02G23370"/>
</dbReference>
<protein>
    <recommendedName>
        <fullName evidence="3">Ubiquitin-like protease family profile domain-containing protein</fullName>
    </recommendedName>
</protein>
<evidence type="ECO:0000313" key="1">
    <source>
        <dbReference type="EnsemblPlants" id="OPUNC02G23370.1"/>
    </source>
</evidence>
<dbReference type="AlphaFoldDB" id="A0A0E0K2W4"/>
<proteinExistence type="predicted"/>
<dbReference type="HOGENOM" id="CLU_1838393_0_0_1"/>
<dbReference type="SUPFAM" id="SSF54001">
    <property type="entry name" value="Cysteine proteinases"/>
    <property type="match status" value="1"/>
</dbReference>
<evidence type="ECO:0008006" key="3">
    <source>
        <dbReference type="Google" id="ProtNLM"/>
    </source>
</evidence>
<name>A0A0E0K2W4_ORYPU</name>
<organism evidence="1">
    <name type="scientific">Oryza punctata</name>
    <name type="common">Red rice</name>
    <dbReference type="NCBI Taxonomy" id="4537"/>
    <lineage>
        <taxon>Eukaryota</taxon>
        <taxon>Viridiplantae</taxon>
        <taxon>Streptophyta</taxon>
        <taxon>Embryophyta</taxon>
        <taxon>Tracheophyta</taxon>
        <taxon>Spermatophyta</taxon>
        <taxon>Magnoliopsida</taxon>
        <taxon>Liliopsida</taxon>
        <taxon>Poales</taxon>
        <taxon>Poaceae</taxon>
        <taxon>BOP clade</taxon>
        <taxon>Oryzoideae</taxon>
        <taxon>Oryzeae</taxon>
        <taxon>Oryzinae</taxon>
        <taxon>Oryza</taxon>
    </lineage>
</organism>
<reference evidence="1" key="2">
    <citation type="submission" date="2018-05" db="EMBL/GenBank/DDBJ databases">
        <title>OpunRS2 (Oryza punctata Reference Sequence Version 2).</title>
        <authorList>
            <person name="Zhang J."/>
            <person name="Kudrna D."/>
            <person name="Lee S."/>
            <person name="Talag J."/>
            <person name="Welchert J."/>
            <person name="Wing R.A."/>
        </authorList>
    </citation>
    <scope>NUCLEOTIDE SEQUENCE [LARGE SCALE GENOMIC DNA]</scope>
</reference>
<reference evidence="1" key="1">
    <citation type="submission" date="2015-04" db="UniProtKB">
        <authorList>
            <consortium name="EnsemblPlants"/>
        </authorList>
    </citation>
    <scope>IDENTIFICATION</scope>
</reference>
<accession>A0A0E0K2W4</accession>
<dbReference type="Gene3D" id="3.40.395.10">
    <property type="entry name" value="Adenoviral Proteinase, Chain A"/>
    <property type="match status" value="1"/>
</dbReference>
<sequence>MQVIDAYGYIANITNENVGVITTFQKRAVEAGLVTLIEPINIIVWNKQYYTDIPQQMDCQSCGVYMIKYMLEWDGDKMLHQFTQEAQFLSEFERDVEGEVHAMDDDVKIIGTGKRKRARKVSKKIHMAVYYKMLTQKTRI</sequence>
<keyword evidence="2" id="KW-1185">Reference proteome</keyword>
<dbReference type="Proteomes" id="UP000026962">
    <property type="component" value="Chromosome 2"/>
</dbReference>
<dbReference type="Gramene" id="OPUNC02G23370.1">
    <property type="protein sequence ID" value="OPUNC02G23370.1"/>
    <property type="gene ID" value="OPUNC02G23370"/>
</dbReference>